<evidence type="ECO:0000256" key="2">
    <source>
        <dbReference type="PIRSR" id="PIRSR605754-1"/>
    </source>
</evidence>
<organism evidence="5">
    <name type="scientific">Paraconexibacter sp. AEG42_29</name>
    <dbReference type="NCBI Taxonomy" id="2997339"/>
    <lineage>
        <taxon>Bacteria</taxon>
        <taxon>Bacillati</taxon>
        <taxon>Actinomycetota</taxon>
        <taxon>Thermoleophilia</taxon>
        <taxon>Solirubrobacterales</taxon>
        <taxon>Paraconexibacteraceae</taxon>
        <taxon>Paraconexibacter</taxon>
    </lineage>
</organism>
<reference evidence="5" key="1">
    <citation type="submission" date="2022-12" db="EMBL/GenBank/DDBJ databases">
        <title>Paraconexibacter alkalitolerans sp. nov. and Baekduia alba sp. nov., isolated from soil and emended description of the genera Paraconexibacter (Chun et al., 2020) and Baekduia (An et al., 2020).</title>
        <authorList>
            <person name="Vieira S."/>
            <person name="Huber K.J."/>
            <person name="Geppert A."/>
            <person name="Wolf J."/>
            <person name="Neumann-Schaal M."/>
            <person name="Muesken M."/>
            <person name="Overmann J."/>
        </authorList>
    </citation>
    <scope>NUCLEOTIDE SEQUENCE</scope>
    <source>
        <strain evidence="5">AEG42_29</strain>
    </source>
</reference>
<dbReference type="InterPro" id="IPR023365">
    <property type="entry name" value="Sortase_dom-sf"/>
</dbReference>
<evidence type="ECO:0000256" key="4">
    <source>
        <dbReference type="SAM" id="Phobius"/>
    </source>
</evidence>
<dbReference type="RefSeq" id="WP_354699597.1">
    <property type="nucleotide sequence ID" value="NZ_CP114014.1"/>
</dbReference>
<keyword evidence="1 5" id="KW-0378">Hydrolase</keyword>
<feature type="active site" description="Proton donor/acceptor" evidence="2">
    <location>
        <position position="162"/>
    </location>
</feature>
<protein>
    <submittedName>
        <fullName evidence="5">Sortase D</fullName>
        <ecNumber evidence="5">3.4.22.-</ecNumber>
    </submittedName>
</protein>
<feature type="compositionally biased region" description="Basic residues" evidence="3">
    <location>
        <begin position="1"/>
        <end position="16"/>
    </location>
</feature>
<dbReference type="EMBL" id="CP114014">
    <property type="protein sequence ID" value="XAY08417.1"/>
    <property type="molecule type" value="Genomic_DNA"/>
</dbReference>
<dbReference type="GO" id="GO:0016787">
    <property type="term" value="F:hydrolase activity"/>
    <property type="evidence" value="ECO:0007669"/>
    <property type="project" value="UniProtKB-KW"/>
</dbReference>
<keyword evidence="4" id="KW-0472">Membrane</keyword>
<dbReference type="Pfam" id="PF04203">
    <property type="entry name" value="Sortase"/>
    <property type="match status" value="1"/>
</dbReference>
<dbReference type="Gene3D" id="2.40.260.10">
    <property type="entry name" value="Sortase"/>
    <property type="match status" value="1"/>
</dbReference>
<gene>
    <name evidence="5" type="primary">srtD</name>
    <name evidence="5" type="ORF">DSM112329_05318</name>
</gene>
<dbReference type="CDD" id="cd05830">
    <property type="entry name" value="Sortase_E"/>
    <property type="match status" value="1"/>
</dbReference>
<dbReference type="KEGG" id="parq:DSM112329_05318"/>
<dbReference type="InterPro" id="IPR042003">
    <property type="entry name" value="Sortase_E"/>
</dbReference>
<accession>A0AAU7B418</accession>
<proteinExistence type="predicted"/>
<evidence type="ECO:0000256" key="1">
    <source>
        <dbReference type="ARBA" id="ARBA00022801"/>
    </source>
</evidence>
<name>A0AAU7B418_9ACTN</name>
<keyword evidence="4" id="KW-0812">Transmembrane</keyword>
<dbReference type="AlphaFoldDB" id="A0AAU7B418"/>
<dbReference type="SUPFAM" id="SSF63817">
    <property type="entry name" value="Sortase"/>
    <property type="match status" value="1"/>
</dbReference>
<feature type="transmembrane region" description="Helical" evidence="4">
    <location>
        <begin position="30"/>
        <end position="52"/>
    </location>
</feature>
<feature type="region of interest" description="Disordered" evidence="3">
    <location>
        <begin position="1"/>
        <end position="22"/>
    </location>
</feature>
<keyword evidence="4" id="KW-1133">Transmembrane helix</keyword>
<sequence>MSATRRRAGQPVRRRPVHPDDRPLRRSLRALSTVCIVAGALLVIDAGLTLVWQEPLTSLWTAHRQNVLRDQLGTIRREQPSTAERRALARLATQRARIAFLSEKLRRRTEHGQAVGRIQIPDADVDFVIVKGSQGPDLRRGPGVYDGSPLPGSPGTVAIAGHRTTYLSPFRHLDRLDAGDLITVDMPYARFTYRVDRRRIVAPQAISALRRVRYDQLVLTACHPLFSAAERLVVFARLVRVQPEGYLARS</sequence>
<dbReference type="EC" id="3.4.22.-" evidence="5"/>
<evidence type="ECO:0000313" key="5">
    <source>
        <dbReference type="EMBL" id="XAY08417.1"/>
    </source>
</evidence>
<evidence type="ECO:0000256" key="3">
    <source>
        <dbReference type="SAM" id="MobiDB-lite"/>
    </source>
</evidence>
<dbReference type="InterPro" id="IPR005754">
    <property type="entry name" value="Sortase"/>
</dbReference>
<feature type="active site" description="Acyl-thioester intermediate" evidence="2">
    <location>
        <position position="222"/>
    </location>
</feature>
<dbReference type="NCBIfam" id="TIGR01076">
    <property type="entry name" value="sortase_fam"/>
    <property type="match status" value="1"/>
</dbReference>